<dbReference type="EMBL" id="JAPEVG010000262">
    <property type="protein sequence ID" value="KAJ8472363.1"/>
    <property type="molecule type" value="Genomic_DNA"/>
</dbReference>
<comment type="caution">
    <text evidence="3">The sequence shown here is derived from an EMBL/GenBank/DDBJ whole genome shotgun (WGS) entry which is preliminary data.</text>
</comment>
<feature type="region of interest" description="Disordered" evidence="1">
    <location>
        <begin position="309"/>
        <end position="348"/>
    </location>
</feature>
<feature type="domain" description="Ribonuclease H1 N-terminal" evidence="2">
    <location>
        <begin position="381"/>
        <end position="421"/>
    </location>
</feature>
<feature type="region of interest" description="Disordered" evidence="1">
    <location>
        <begin position="230"/>
        <end position="251"/>
    </location>
</feature>
<dbReference type="InterPro" id="IPR009027">
    <property type="entry name" value="Ribosomal_bL9/RNase_H1_N"/>
</dbReference>
<protein>
    <recommendedName>
        <fullName evidence="2">Ribonuclease H1 N-terminal domain-containing protein</fullName>
    </recommendedName>
</protein>
<feature type="region of interest" description="Disordered" evidence="1">
    <location>
        <begin position="1"/>
        <end position="33"/>
    </location>
</feature>
<dbReference type="SUPFAM" id="SSF55658">
    <property type="entry name" value="L9 N-domain-like"/>
    <property type="match status" value="1"/>
</dbReference>
<reference evidence="3" key="1">
    <citation type="submission" date="2022-11" db="EMBL/GenBank/DDBJ databases">
        <title>Genome Sequence of Cubamyces cubensis.</title>
        <authorList>
            <person name="Buettner E."/>
        </authorList>
    </citation>
    <scope>NUCLEOTIDE SEQUENCE</scope>
    <source>
        <strain evidence="3">MPL-01</strain>
    </source>
</reference>
<feature type="region of interest" description="Disordered" evidence="1">
    <location>
        <begin position="102"/>
        <end position="125"/>
    </location>
</feature>
<gene>
    <name evidence="3" type="ORF">ONZ51_g8554</name>
</gene>
<evidence type="ECO:0000313" key="3">
    <source>
        <dbReference type="EMBL" id="KAJ8472363.1"/>
    </source>
</evidence>
<proteinExistence type="predicted"/>
<sequence length="435" mass="47051">MGRLSLSERSRISPSGTSPKPSRSSSDSSRSSIYLRSAVTPSALRYEHSNVSGAPYQVRECAELSTTANSSSRASTPPFVPPHSKHVHTAVKDVQGINGRAIDDIPSVEPTGTDADGNKADNTSCGLPGTPRIPYCLPYESNGAPWYLDRSIWSYSERDVGDAARPAAWFGPVAAAVTPNHDRPLTAETRAPEFIFANQSPMSPDHIAQLPSGAPGLTWSPDILTPSFSRRQETTTPRKTHIRRVHSPDSILKCETAQATPASHPSAPATRSSLENACDGDLAYWGAIAALFLNLSTPPISEPLINDVQTSTEPAVPHSGAPLPSSQAQAVPPQRADESDALRSVSPTREPRGCYYTFYGEIFDSLSTPTTTIDSDPEWIAVTAGRRVGVFRDWGRARVHVLGVPGSKCESFVTREEAMKYYKERKSAREVEILE</sequence>
<name>A0AAD7TPZ4_9APHY</name>
<dbReference type="Gene3D" id="3.40.970.10">
    <property type="entry name" value="Ribonuclease H1, N-terminal domain"/>
    <property type="match status" value="1"/>
</dbReference>
<dbReference type="Proteomes" id="UP001215151">
    <property type="component" value="Unassembled WGS sequence"/>
</dbReference>
<dbReference type="InterPro" id="IPR011320">
    <property type="entry name" value="RNase_H1_N"/>
</dbReference>
<evidence type="ECO:0000259" key="2">
    <source>
        <dbReference type="Pfam" id="PF01693"/>
    </source>
</evidence>
<accession>A0AAD7TPZ4</accession>
<feature type="compositionally biased region" description="Low complexity" evidence="1">
    <location>
        <begin position="13"/>
        <end position="33"/>
    </location>
</feature>
<dbReference type="InterPro" id="IPR037056">
    <property type="entry name" value="RNase_H1_N_sf"/>
</dbReference>
<feature type="compositionally biased region" description="Basic and acidic residues" evidence="1">
    <location>
        <begin position="1"/>
        <end position="11"/>
    </location>
</feature>
<evidence type="ECO:0000313" key="4">
    <source>
        <dbReference type="Proteomes" id="UP001215151"/>
    </source>
</evidence>
<dbReference type="Pfam" id="PF01693">
    <property type="entry name" value="Cauli_VI"/>
    <property type="match status" value="1"/>
</dbReference>
<evidence type="ECO:0000256" key="1">
    <source>
        <dbReference type="SAM" id="MobiDB-lite"/>
    </source>
</evidence>
<dbReference type="AlphaFoldDB" id="A0AAD7TPZ4"/>
<keyword evidence="4" id="KW-1185">Reference proteome</keyword>
<organism evidence="3 4">
    <name type="scientific">Trametes cubensis</name>
    <dbReference type="NCBI Taxonomy" id="1111947"/>
    <lineage>
        <taxon>Eukaryota</taxon>
        <taxon>Fungi</taxon>
        <taxon>Dikarya</taxon>
        <taxon>Basidiomycota</taxon>
        <taxon>Agaricomycotina</taxon>
        <taxon>Agaricomycetes</taxon>
        <taxon>Polyporales</taxon>
        <taxon>Polyporaceae</taxon>
        <taxon>Trametes</taxon>
    </lineage>
</organism>